<evidence type="ECO:0000256" key="4">
    <source>
        <dbReference type="ARBA" id="ARBA00023239"/>
    </source>
</evidence>
<dbReference type="GO" id="GO:0030170">
    <property type="term" value="F:pyridoxal phosphate binding"/>
    <property type="evidence" value="ECO:0007669"/>
    <property type="project" value="InterPro"/>
</dbReference>
<dbReference type="SUPFAM" id="SSF53383">
    <property type="entry name" value="PLP-dependent transferases"/>
    <property type="match status" value="1"/>
</dbReference>
<proteinExistence type="inferred from homology"/>
<organism evidence="7 8">
    <name type="scientific">Rhodobacter maris</name>
    <dbReference type="NCBI Taxonomy" id="446682"/>
    <lineage>
        <taxon>Bacteria</taxon>
        <taxon>Pseudomonadati</taxon>
        <taxon>Pseudomonadota</taxon>
        <taxon>Alphaproteobacteria</taxon>
        <taxon>Rhodobacterales</taxon>
        <taxon>Rhodobacter group</taxon>
        <taxon>Rhodobacter</taxon>
    </lineage>
</organism>
<dbReference type="InterPro" id="IPR004839">
    <property type="entry name" value="Aminotransferase_I/II_large"/>
</dbReference>
<dbReference type="Gene3D" id="3.90.1150.10">
    <property type="entry name" value="Aspartate Aminotransferase, domain 1"/>
    <property type="match status" value="1"/>
</dbReference>
<dbReference type="Gene3D" id="3.40.640.10">
    <property type="entry name" value="Type I PLP-dependent aspartate aminotransferase-like (Major domain)"/>
    <property type="match status" value="1"/>
</dbReference>
<dbReference type="InterPro" id="IPR015422">
    <property type="entry name" value="PyrdxlP-dep_Trfase_small"/>
</dbReference>
<dbReference type="EMBL" id="OBMT01000011">
    <property type="protein sequence ID" value="SOC14098.1"/>
    <property type="molecule type" value="Genomic_DNA"/>
</dbReference>
<evidence type="ECO:0000259" key="6">
    <source>
        <dbReference type="Pfam" id="PF00155"/>
    </source>
</evidence>
<accession>A0A285T012</accession>
<gene>
    <name evidence="7" type="ORF">SAMN05877831_11190</name>
</gene>
<dbReference type="InterPro" id="IPR015421">
    <property type="entry name" value="PyrdxlP-dep_Trfase_major"/>
</dbReference>
<evidence type="ECO:0000256" key="5">
    <source>
        <dbReference type="ARBA" id="ARBA00037974"/>
    </source>
</evidence>
<dbReference type="OrthoDB" id="3224382at2"/>
<keyword evidence="4 7" id="KW-0456">Lyase</keyword>
<dbReference type="GO" id="GO:0047804">
    <property type="term" value="F:cysteine-S-conjugate beta-lyase activity"/>
    <property type="evidence" value="ECO:0007669"/>
    <property type="project" value="UniProtKB-EC"/>
</dbReference>
<reference evidence="8" key="1">
    <citation type="submission" date="2017-08" db="EMBL/GenBank/DDBJ databases">
        <authorList>
            <person name="Varghese N."/>
            <person name="Submissions S."/>
        </authorList>
    </citation>
    <scope>NUCLEOTIDE SEQUENCE [LARGE SCALE GENOMIC DNA]</scope>
    <source>
        <strain evidence="8">JA276</strain>
    </source>
</reference>
<sequence length="392" mass="42899">MTTLPDFDEVIDRIGTHSVKWDCMEEIYGVPPGEGIAMWVADMDFRPPQVVTEAVEKLIHQGIFGYWGDDRAYHAAIQWWMAHRHGWQVAPEWIFTTHGLVNGTALCLEAFTQPGDGVVLMTPVYHSFARVIRASGRKVVDCRLKLENGRYEMDFDAWDAQMDGTAKMLILCSPHNPGGRVWSRADIEATAAFAKRHGLVLVSDEIHHDLVMPGHKHIPAAVALPDQPLVMMSATTKTFNIAGAHSGNVIIADPELRKRFAGAMAAQAISPNSFGLAMATAAYSPEGAAWVDALTLYLDGNRRLFDEKVNAIPGLTSMPLESTYLAWVDFAGTGMAAEEFIARVEKGAKIAANHGATFGPGGESFLRFNLATPRARVIEAAERLAKAFADLQ</sequence>
<dbReference type="RefSeq" id="WP_097070774.1">
    <property type="nucleotide sequence ID" value="NZ_OBMT01000011.1"/>
</dbReference>
<comment type="similarity">
    <text evidence="5">Belongs to the class-II pyridoxal-phosphate-dependent aminotransferase family. MalY/PatB cystathionine beta-lyase subfamily.</text>
</comment>
<dbReference type="PANTHER" id="PTHR43525:SF1">
    <property type="entry name" value="PROTEIN MALY"/>
    <property type="match status" value="1"/>
</dbReference>
<evidence type="ECO:0000313" key="8">
    <source>
        <dbReference type="Proteomes" id="UP000219111"/>
    </source>
</evidence>
<comment type="cofactor">
    <cofactor evidence="1">
        <name>pyridoxal 5'-phosphate</name>
        <dbReference type="ChEBI" id="CHEBI:597326"/>
    </cofactor>
</comment>
<evidence type="ECO:0000256" key="3">
    <source>
        <dbReference type="ARBA" id="ARBA00022898"/>
    </source>
</evidence>
<dbReference type="Pfam" id="PF00155">
    <property type="entry name" value="Aminotran_1_2"/>
    <property type="match status" value="1"/>
</dbReference>
<dbReference type="AlphaFoldDB" id="A0A285T012"/>
<feature type="domain" description="Aminotransferase class I/classII large" evidence="6">
    <location>
        <begin position="43"/>
        <end position="384"/>
    </location>
</feature>
<dbReference type="InterPro" id="IPR027619">
    <property type="entry name" value="C-S_lyase_PatB-like"/>
</dbReference>
<dbReference type="Proteomes" id="UP000219111">
    <property type="component" value="Unassembled WGS sequence"/>
</dbReference>
<keyword evidence="3" id="KW-0663">Pyridoxal phosphate</keyword>
<evidence type="ECO:0000256" key="2">
    <source>
        <dbReference type="ARBA" id="ARBA00012224"/>
    </source>
</evidence>
<dbReference type="InterPro" id="IPR051798">
    <property type="entry name" value="Class-II_PLP-Dep_Aminotrans"/>
</dbReference>
<dbReference type="CDD" id="cd00609">
    <property type="entry name" value="AAT_like"/>
    <property type="match status" value="1"/>
</dbReference>
<evidence type="ECO:0000256" key="1">
    <source>
        <dbReference type="ARBA" id="ARBA00001933"/>
    </source>
</evidence>
<name>A0A285T012_9RHOB</name>
<evidence type="ECO:0000313" key="7">
    <source>
        <dbReference type="EMBL" id="SOC14098.1"/>
    </source>
</evidence>
<dbReference type="InterPro" id="IPR015424">
    <property type="entry name" value="PyrdxlP-dep_Trfase"/>
</dbReference>
<dbReference type="PANTHER" id="PTHR43525">
    <property type="entry name" value="PROTEIN MALY"/>
    <property type="match status" value="1"/>
</dbReference>
<dbReference type="NCBIfam" id="TIGR04350">
    <property type="entry name" value="C_S_lyase_PatB"/>
    <property type="match status" value="1"/>
</dbReference>
<dbReference type="EC" id="4.4.1.13" evidence="2"/>
<protein>
    <recommendedName>
        <fullName evidence="2">cysteine-S-conjugate beta-lyase</fullName>
        <ecNumber evidence="2">4.4.1.13</ecNumber>
    </recommendedName>
</protein>
<keyword evidence="8" id="KW-1185">Reference proteome</keyword>